<proteinExistence type="predicted"/>
<feature type="compositionally biased region" description="Polar residues" evidence="1">
    <location>
        <begin position="177"/>
        <end position="187"/>
    </location>
</feature>
<evidence type="ECO:0000313" key="3">
    <source>
        <dbReference type="Proteomes" id="UP001523369"/>
    </source>
</evidence>
<dbReference type="Proteomes" id="UP001523369">
    <property type="component" value="Unassembled WGS sequence"/>
</dbReference>
<organism evidence="2 3">
    <name type="scientific">Paractinoplanes aksuensis</name>
    <dbReference type="NCBI Taxonomy" id="2939490"/>
    <lineage>
        <taxon>Bacteria</taxon>
        <taxon>Bacillati</taxon>
        <taxon>Actinomycetota</taxon>
        <taxon>Actinomycetes</taxon>
        <taxon>Micromonosporales</taxon>
        <taxon>Micromonosporaceae</taxon>
        <taxon>Paractinoplanes</taxon>
    </lineage>
</organism>
<feature type="region of interest" description="Disordered" evidence="1">
    <location>
        <begin position="164"/>
        <end position="187"/>
    </location>
</feature>
<dbReference type="RefSeq" id="WP_253242019.1">
    <property type="nucleotide sequence ID" value="NZ_JAMYJR010000041.1"/>
</dbReference>
<evidence type="ECO:0000313" key="2">
    <source>
        <dbReference type="EMBL" id="MCO8275983.1"/>
    </source>
</evidence>
<dbReference type="EMBL" id="JAMYJR010000041">
    <property type="protein sequence ID" value="MCO8275983.1"/>
    <property type="molecule type" value="Genomic_DNA"/>
</dbReference>
<comment type="caution">
    <text evidence="2">The sequence shown here is derived from an EMBL/GenBank/DDBJ whole genome shotgun (WGS) entry which is preliminary data.</text>
</comment>
<name>A0ABT1DZI8_9ACTN</name>
<sequence length="187" mass="21060">MPRRVHRRRDGAAADRRAGRRTFATRTDDGPKDKIIFYGGADAPTAFLGGNTFMSRFAEVVLLAAEANTVMSPLTQENDGTRPWNNIFVPIESQWPGSFGLGWAAEFTHRRHWDGLLEYLESMAWPRPETVQVLIHDEGDDCFGLWMMFDGKLVEVSLPRTERESYSSSTSSEVSNLYRTDGSTPPD</sequence>
<feature type="compositionally biased region" description="Low complexity" evidence="1">
    <location>
        <begin position="166"/>
        <end position="175"/>
    </location>
</feature>
<evidence type="ECO:0000256" key="1">
    <source>
        <dbReference type="SAM" id="MobiDB-lite"/>
    </source>
</evidence>
<keyword evidence="3" id="KW-1185">Reference proteome</keyword>
<reference evidence="2 3" key="1">
    <citation type="submission" date="2022-06" db="EMBL/GenBank/DDBJ databases">
        <title>New Species of the Genus Actinoplanes, ActinopZanes ferrugineus.</title>
        <authorList>
            <person name="Ding P."/>
        </authorList>
    </citation>
    <scope>NUCLEOTIDE SEQUENCE [LARGE SCALE GENOMIC DNA]</scope>
    <source>
        <strain evidence="2 3">TRM88003</strain>
    </source>
</reference>
<protein>
    <submittedName>
        <fullName evidence="2">Uncharacterized protein</fullName>
    </submittedName>
</protein>
<accession>A0ABT1DZI8</accession>
<gene>
    <name evidence="2" type="ORF">M1L60_35935</name>
</gene>